<keyword evidence="1" id="KW-0813">Transport</keyword>
<dbReference type="Gene3D" id="1.20.1740.10">
    <property type="entry name" value="Amino acid/polyamine transporter I"/>
    <property type="match status" value="1"/>
</dbReference>
<proteinExistence type="predicted"/>
<dbReference type="PANTHER" id="PTHR43243:SF4">
    <property type="entry name" value="CATIONIC AMINO ACID TRANSPORTER 4"/>
    <property type="match status" value="1"/>
</dbReference>
<dbReference type="PANTHER" id="PTHR43243">
    <property type="entry name" value="INNER MEMBRANE TRANSPORTER YGJI-RELATED"/>
    <property type="match status" value="1"/>
</dbReference>
<evidence type="ECO:0000259" key="4">
    <source>
        <dbReference type="Pfam" id="PF13906"/>
    </source>
</evidence>
<keyword evidence="3" id="KW-0812">Transmembrane</keyword>
<feature type="compositionally biased region" description="Basic and acidic residues" evidence="2">
    <location>
        <begin position="234"/>
        <end position="243"/>
    </location>
</feature>
<feature type="domain" description="Cationic amino acid transporter C-terminal" evidence="4">
    <location>
        <begin position="147"/>
        <end position="197"/>
    </location>
</feature>
<dbReference type="Pfam" id="PF13906">
    <property type="entry name" value="AA_permease_C"/>
    <property type="match status" value="1"/>
</dbReference>
<dbReference type="GO" id="GO:0005886">
    <property type="term" value="C:plasma membrane"/>
    <property type="evidence" value="ECO:0007669"/>
    <property type="project" value="TreeGrafter"/>
</dbReference>
<feature type="region of interest" description="Disordered" evidence="2">
    <location>
        <begin position="223"/>
        <end position="250"/>
    </location>
</feature>
<feature type="transmembrane region" description="Helical" evidence="3">
    <location>
        <begin position="88"/>
        <end position="107"/>
    </location>
</feature>
<sequence length="250" mass="27701">MSIGTLLAYTIVSASVIILRYRAPLVESGTVFAPDTPEEDNSSHSSIDTASPTSDVIEMALTGRLRPQFRWLDPLIGHCEPGAAASSAVLLFTVFSVAICLQLKVSWTELLHGTWWALALYGFLIFCLVACVVVMAAHHQNVRHLDFKVPLVPYIPALSIFCNIELMVHLSVLTWIRFFIWIAVGMLVYFLYGIHHSKEAEDCGTSYSMLMTSAEASKGHWGALQTKSSTKSIQAKEDKRPIIEEEEVAE</sequence>
<name>A0A6B2E6J4_9DIPT</name>
<evidence type="ECO:0000256" key="3">
    <source>
        <dbReference type="SAM" id="Phobius"/>
    </source>
</evidence>
<organism evidence="5">
    <name type="scientific">Phlebotomus kandelakii</name>
    <dbReference type="NCBI Taxonomy" id="1109342"/>
    <lineage>
        <taxon>Eukaryota</taxon>
        <taxon>Metazoa</taxon>
        <taxon>Ecdysozoa</taxon>
        <taxon>Arthropoda</taxon>
        <taxon>Hexapoda</taxon>
        <taxon>Insecta</taxon>
        <taxon>Pterygota</taxon>
        <taxon>Neoptera</taxon>
        <taxon>Endopterygota</taxon>
        <taxon>Diptera</taxon>
        <taxon>Nematocera</taxon>
        <taxon>Psychodoidea</taxon>
        <taxon>Psychodidae</taxon>
        <taxon>Phlebotomus</taxon>
        <taxon>Larroussius</taxon>
    </lineage>
</organism>
<dbReference type="EMBL" id="GIFK01000814">
    <property type="protein sequence ID" value="NBJ58517.1"/>
    <property type="molecule type" value="Transcribed_RNA"/>
</dbReference>
<protein>
    <submittedName>
        <fullName evidence="5">Putative cationic amino acid transporter 4</fullName>
    </submittedName>
</protein>
<feature type="transmembrane region" description="Helical" evidence="3">
    <location>
        <begin position="174"/>
        <end position="192"/>
    </location>
</feature>
<evidence type="ECO:0000256" key="2">
    <source>
        <dbReference type="SAM" id="MobiDB-lite"/>
    </source>
</evidence>
<accession>A0A6B2E6J4</accession>
<evidence type="ECO:0000313" key="5">
    <source>
        <dbReference type="EMBL" id="NBJ58517.1"/>
    </source>
</evidence>
<keyword evidence="3" id="KW-1133">Transmembrane helix</keyword>
<dbReference type="AlphaFoldDB" id="A0A6B2E6J4"/>
<dbReference type="GO" id="GO:0015171">
    <property type="term" value="F:amino acid transmembrane transporter activity"/>
    <property type="evidence" value="ECO:0007669"/>
    <property type="project" value="TreeGrafter"/>
</dbReference>
<keyword evidence="3" id="KW-0472">Membrane</keyword>
<feature type="transmembrane region" description="Helical" evidence="3">
    <location>
        <begin position="113"/>
        <end position="137"/>
    </location>
</feature>
<dbReference type="InterPro" id="IPR029485">
    <property type="entry name" value="CAT_C"/>
</dbReference>
<evidence type="ECO:0000256" key="1">
    <source>
        <dbReference type="ARBA" id="ARBA00022448"/>
    </source>
</evidence>
<reference evidence="5" key="1">
    <citation type="submission" date="2019-10" db="EMBL/GenBank/DDBJ databases">
        <title>Short sand fly seasons in Tbilisi, Georgia, hinder development of host immunity to saliva of the visceral leishmaniasis vector Phlebotomus kandelakii.</title>
        <authorList>
            <person name="Oliveira F."/>
            <person name="Giorgobiani E."/>
            <person name="Guimaraes-Costa A.B."/>
            <person name="Abdeladhim M."/>
            <person name="Oristian J."/>
            <person name="Tskhvaradze L."/>
            <person name="Tsertsvadze N."/>
            <person name="Zakalashvili M."/>
            <person name="Valenzuela J.G."/>
            <person name="Kamhawi S."/>
        </authorList>
    </citation>
    <scope>NUCLEOTIDE SEQUENCE</scope>
    <source>
        <strain evidence="5">Wild-capture in Tbilisi</strain>
        <tissue evidence="5">Salivary glands</tissue>
    </source>
</reference>